<feature type="non-terminal residue" evidence="1">
    <location>
        <position position="231"/>
    </location>
</feature>
<dbReference type="EMBL" id="BARS01052540">
    <property type="protein sequence ID" value="GAG43425.1"/>
    <property type="molecule type" value="Genomic_DNA"/>
</dbReference>
<name>X0XJS3_9ZZZZ</name>
<feature type="non-terminal residue" evidence="1">
    <location>
        <position position="1"/>
    </location>
</feature>
<proteinExistence type="predicted"/>
<evidence type="ECO:0000313" key="1">
    <source>
        <dbReference type="EMBL" id="GAG43425.1"/>
    </source>
</evidence>
<comment type="caution">
    <text evidence="1">The sequence shown here is derived from an EMBL/GenBank/DDBJ whole genome shotgun (WGS) entry which is preliminary data.</text>
</comment>
<organism evidence="1">
    <name type="scientific">marine sediment metagenome</name>
    <dbReference type="NCBI Taxonomy" id="412755"/>
    <lineage>
        <taxon>unclassified sequences</taxon>
        <taxon>metagenomes</taxon>
        <taxon>ecological metagenomes</taxon>
    </lineage>
</organism>
<accession>X0XJS3</accession>
<protein>
    <submittedName>
        <fullName evidence="1">Uncharacterized protein</fullName>
    </submittedName>
</protein>
<sequence length="231" mass="25606">TAFAKERLKMTEGGASVSIGGTKGQEFIEPLSTNYVARRRASAFAVSNRMAEESIIRGYGTEITEAMARAKGFHNIEQMMNSREFLAPLKAERQVVYTVQTGKNAGAAHYILDGGTSNMLNRMLNPERMAKFLKSWTKVHNWWKARATVLRPGFAVRNILGGNLFQLWEADADIIVSMAQAAKAMRVAARKSPTEISNTIRQTIGGLDDVASKAIPKKQRWMVGEHTMEEA</sequence>
<reference evidence="1" key="1">
    <citation type="journal article" date="2014" name="Front. Microbiol.">
        <title>High frequency of phylogenetically diverse reductive dehalogenase-homologous genes in deep subseafloor sedimentary metagenomes.</title>
        <authorList>
            <person name="Kawai M."/>
            <person name="Futagami T."/>
            <person name="Toyoda A."/>
            <person name="Takaki Y."/>
            <person name="Nishi S."/>
            <person name="Hori S."/>
            <person name="Arai W."/>
            <person name="Tsubouchi T."/>
            <person name="Morono Y."/>
            <person name="Uchiyama I."/>
            <person name="Ito T."/>
            <person name="Fujiyama A."/>
            <person name="Inagaki F."/>
            <person name="Takami H."/>
        </authorList>
    </citation>
    <scope>NUCLEOTIDE SEQUENCE</scope>
    <source>
        <strain evidence="1">Expedition CK06-06</strain>
    </source>
</reference>
<dbReference type="AlphaFoldDB" id="X0XJS3"/>
<gene>
    <name evidence="1" type="ORF">S01H1_78096</name>
</gene>